<dbReference type="AlphaFoldDB" id="A0A1Y6CP42"/>
<keyword evidence="3" id="KW-1185">Reference proteome</keyword>
<evidence type="ECO:0008006" key="4">
    <source>
        <dbReference type="Google" id="ProtNLM"/>
    </source>
</evidence>
<protein>
    <recommendedName>
        <fullName evidence="4">VWFA domain-containing protein</fullName>
    </recommendedName>
</protein>
<keyword evidence="1" id="KW-0732">Signal</keyword>
<feature type="chain" id="PRO_5013029028" description="VWFA domain-containing protein" evidence="1">
    <location>
        <begin position="28"/>
        <end position="273"/>
    </location>
</feature>
<evidence type="ECO:0000256" key="1">
    <source>
        <dbReference type="SAM" id="SignalP"/>
    </source>
</evidence>
<organism evidence="2 3">
    <name type="scientific">Tistlia consotensis USBA 355</name>
    <dbReference type="NCBI Taxonomy" id="560819"/>
    <lineage>
        <taxon>Bacteria</taxon>
        <taxon>Pseudomonadati</taxon>
        <taxon>Pseudomonadota</taxon>
        <taxon>Alphaproteobacteria</taxon>
        <taxon>Rhodospirillales</taxon>
        <taxon>Rhodovibrionaceae</taxon>
        <taxon>Tistlia</taxon>
    </lineage>
</organism>
<dbReference type="Proteomes" id="UP000192917">
    <property type="component" value="Unassembled WGS sequence"/>
</dbReference>
<dbReference type="SUPFAM" id="SSF53300">
    <property type="entry name" value="vWA-like"/>
    <property type="match status" value="1"/>
</dbReference>
<dbReference type="Pfam" id="PF06707">
    <property type="entry name" value="DUF1194"/>
    <property type="match status" value="1"/>
</dbReference>
<name>A0A1Y6CP42_9PROT</name>
<gene>
    <name evidence="2" type="ORF">SAMN05428998_14127</name>
</gene>
<evidence type="ECO:0000313" key="3">
    <source>
        <dbReference type="Proteomes" id="UP000192917"/>
    </source>
</evidence>
<dbReference type="EMBL" id="FWZX01000041">
    <property type="protein sequence ID" value="SMF80337.1"/>
    <property type="molecule type" value="Genomic_DNA"/>
</dbReference>
<dbReference type="InterPro" id="IPR010607">
    <property type="entry name" value="DUF1194"/>
</dbReference>
<reference evidence="2 3" key="1">
    <citation type="submission" date="2017-04" db="EMBL/GenBank/DDBJ databases">
        <authorList>
            <person name="Afonso C.L."/>
            <person name="Miller P.J."/>
            <person name="Scott M.A."/>
            <person name="Spackman E."/>
            <person name="Goraichik I."/>
            <person name="Dimitrov K.M."/>
            <person name="Suarez D.L."/>
            <person name="Swayne D.E."/>
        </authorList>
    </citation>
    <scope>NUCLEOTIDE SEQUENCE [LARGE SCALE GENOMIC DNA]</scope>
    <source>
        <strain evidence="2 3">USBA 355</strain>
    </source>
</reference>
<dbReference type="Gene3D" id="3.40.50.410">
    <property type="entry name" value="von Willebrand factor, type A domain"/>
    <property type="match status" value="1"/>
</dbReference>
<dbReference type="InterPro" id="IPR036465">
    <property type="entry name" value="vWFA_dom_sf"/>
</dbReference>
<sequence length="273" mass="29451">MSPRRVAPFGFLLLLLLGLPPARPAAAEERPYVDLELVLAVDVSRSMDRVELEVQRSGYVAAFRHPQVLQAITGGLHRRIAVTYVEWAGIATQEVIVPWTLVDGPASAEAFAARLEAAPIREAHGTSISGGLAYAARRFAESGVFGLRRVVDISGDGPNNQGIPVTGARDALVEAGITINGLPLLLGRAGGFLDIRLLDVYYEDCVIGGPGAFMVPVTDMAEFGMAVRRKLILEIAGLPARPEPARLVRVQALAPRIDCLIGEKLWQNWMNDN</sequence>
<dbReference type="RefSeq" id="WP_085126470.1">
    <property type="nucleotide sequence ID" value="NZ_FWZX01000041.1"/>
</dbReference>
<proteinExistence type="predicted"/>
<dbReference type="STRING" id="560819.SAMN05428998_14127"/>
<feature type="signal peptide" evidence="1">
    <location>
        <begin position="1"/>
        <end position="27"/>
    </location>
</feature>
<accession>A0A1Y6CP42</accession>
<evidence type="ECO:0000313" key="2">
    <source>
        <dbReference type="EMBL" id="SMF80337.1"/>
    </source>
</evidence>